<sequence length="78" mass="8539">MNAGELILYTTEDGAVQIRLQAADGTVWLTQAEMAELFQTSPQNMTLHIKAVYAEGELAAEATCKEDLQVRLEGGRQV</sequence>
<evidence type="ECO:0000313" key="1">
    <source>
        <dbReference type="EMBL" id="AQV92599.1"/>
    </source>
</evidence>
<dbReference type="PANTHER" id="PTHR35810:SF1">
    <property type="entry name" value="CYTOPLASMIC PROTEIN"/>
    <property type="match status" value="1"/>
</dbReference>
<evidence type="ECO:0000313" key="2">
    <source>
        <dbReference type="Proteomes" id="UP000189627"/>
    </source>
</evidence>
<dbReference type="AlphaFoldDB" id="A0A1U9UJ60"/>
<gene>
    <name evidence="1" type="ORF">BJN34_01675</name>
</gene>
<dbReference type="Proteomes" id="UP000189627">
    <property type="component" value="Chromosome 1"/>
</dbReference>
<dbReference type="RefSeq" id="WP_206363350.1">
    <property type="nucleotide sequence ID" value="NZ_CP017757.2"/>
</dbReference>
<name>A0A1U9UJ60_CUPNE</name>
<dbReference type="KEGG" id="cuh:BJN34_01675"/>
<dbReference type="EMBL" id="CP017757">
    <property type="protein sequence ID" value="AQV92599.1"/>
    <property type="molecule type" value="Genomic_DNA"/>
</dbReference>
<reference evidence="2" key="1">
    <citation type="submission" date="2017-02" db="EMBL/GenBank/DDBJ databases">
        <title>Complete genome sequence of Cupriavidus necator strain NH9, a 3-chlorobenzoate degrader.</title>
        <authorList>
            <person name="Moriuchi R."/>
            <person name="Dohra H."/>
            <person name="Ogawa N."/>
        </authorList>
    </citation>
    <scope>NUCLEOTIDE SEQUENCE [LARGE SCALE GENOMIC DNA]</scope>
    <source>
        <strain evidence="2">NH9</strain>
    </source>
</reference>
<proteinExistence type="predicted"/>
<organism evidence="1 2">
    <name type="scientific">Cupriavidus necator</name>
    <name type="common">Alcaligenes eutrophus</name>
    <name type="synonym">Ralstonia eutropha</name>
    <dbReference type="NCBI Taxonomy" id="106590"/>
    <lineage>
        <taxon>Bacteria</taxon>
        <taxon>Pseudomonadati</taxon>
        <taxon>Pseudomonadota</taxon>
        <taxon>Betaproteobacteria</taxon>
        <taxon>Burkholderiales</taxon>
        <taxon>Burkholderiaceae</taxon>
        <taxon>Cupriavidus</taxon>
    </lineage>
</organism>
<accession>A0A1U9UJ60</accession>
<protein>
    <submittedName>
        <fullName evidence="1">Uncharacterized protein</fullName>
    </submittedName>
</protein>
<dbReference type="PANTHER" id="PTHR35810">
    <property type="entry name" value="CYTOPLASMIC PROTEIN-RELATED"/>
    <property type="match status" value="1"/>
</dbReference>